<keyword evidence="4" id="KW-1185">Reference proteome</keyword>
<evidence type="ECO:0000313" key="3">
    <source>
        <dbReference type="EMBL" id="MFH8551797.1"/>
    </source>
</evidence>
<evidence type="ECO:0000313" key="4">
    <source>
        <dbReference type="Proteomes" id="UP001610818"/>
    </source>
</evidence>
<reference evidence="3 4" key="1">
    <citation type="submission" date="2024-10" db="EMBL/GenBank/DDBJ databases">
        <title>The Natural Products Discovery Center: Release of the First 8490 Sequenced Strains for Exploring Actinobacteria Biosynthetic Diversity.</title>
        <authorList>
            <person name="Kalkreuter E."/>
            <person name="Kautsar S.A."/>
            <person name="Yang D."/>
            <person name="Bader C.D."/>
            <person name="Teijaro C.N."/>
            <person name="Fluegel L."/>
            <person name="Davis C.M."/>
            <person name="Simpson J.R."/>
            <person name="Lauterbach L."/>
            <person name="Steele A.D."/>
            <person name="Gui C."/>
            <person name="Meng S."/>
            <person name="Li G."/>
            <person name="Viehrig K."/>
            <person name="Ye F."/>
            <person name="Su P."/>
            <person name="Kiefer A.F."/>
            <person name="Nichols A."/>
            <person name="Cepeda A.J."/>
            <person name="Yan W."/>
            <person name="Fan B."/>
            <person name="Jiang Y."/>
            <person name="Adhikari A."/>
            <person name="Zheng C.-J."/>
            <person name="Schuster L."/>
            <person name="Cowan T.M."/>
            <person name="Smanski M.J."/>
            <person name="Chevrette M.G."/>
            <person name="De Carvalho L.P.S."/>
            <person name="Shen B."/>
        </authorList>
    </citation>
    <scope>NUCLEOTIDE SEQUENCE [LARGE SCALE GENOMIC DNA]</scope>
    <source>
        <strain evidence="3 4">NPDC017990</strain>
    </source>
</reference>
<comment type="caution">
    <text evidence="3">The sequence shown here is derived from an EMBL/GenBank/DDBJ whole genome shotgun (WGS) entry which is preliminary data.</text>
</comment>
<sequence length="111" mass="11645">MELDGTELSEAIKAFRAGLVTAQQDGDGSPVRFTVKDVTLDLGIELRHAASAGGGVKAFVVSADARGERTRTATHRMTVTLEVESSPDGRRTLIGDDERGLDPVPAPPAGM</sequence>
<dbReference type="Proteomes" id="UP001610818">
    <property type="component" value="Unassembled WGS sequence"/>
</dbReference>
<organism evidence="3 4">
    <name type="scientific">Streptomyces longisporoflavus</name>
    <dbReference type="NCBI Taxonomy" id="28044"/>
    <lineage>
        <taxon>Bacteria</taxon>
        <taxon>Bacillati</taxon>
        <taxon>Actinomycetota</taxon>
        <taxon>Actinomycetes</taxon>
        <taxon>Kitasatosporales</taxon>
        <taxon>Streptomycetaceae</taxon>
        <taxon>Streptomyces</taxon>
    </lineage>
</organism>
<dbReference type="InterPro" id="IPR045608">
    <property type="entry name" value="Trypco2"/>
</dbReference>
<gene>
    <name evidence="3" type="ORF">ACH4F9_43160</name>
</gene>
<dbReference type="RefSeq" id="WP_397718873.1">
    <property type="nucleotide sequence ID" value="NZ_JBIRGN010000015.1"/>
</dbReference>
<feature type="compositionally biased region" description="Basic and acidic residues" evidence="1">
    <location>
        <begin position="87"/>
        <end position="101"/>
    </location>
</feature>
<dbReference type="EMBL" id="JBIRGQ010000015">
    <property type="protein sequence ID" value="MFH8551797.1"/>
    <property type="molecule type" value="Genomic_DNA"/>
</dbReference>
<feature type="region of interest" description="Disordered" evidence="1">
    <location>
        <begin position="82"/>
        <end position="111"/>
    </location>
</feature>
<name>A0ABW7R3F5_9ACTN</name>
<accession>A0ABW7R3F5</accession>
<evidence type="ECO:0000256" key="1">
    <source>
        <dbReference type="SAM" id="MobiDB-lite"/>
    </source>
</evidence>
<evidence type="ECO:0000259" key="2">
    <source>
        <dbReference type="Pfam" id="PF19631"/>
    </source>
</evidence>
<dbReference type="Pfam" id="PF19631">
    <property type="entry name" value="Trypco2"/>
    <property type="match status" value="1"/>
</dbReference>
<proteinExistence type="predicted"/>
<protein>
    <submittedName>
        <fullName evidence="3">Trypco2 family protein</fullName>
    </submittedName>
</protein>
<feature type="domain" description="Trypsin-co-occurring" evidence="2">
    <location>
        <begin position="7"/>
        <end position="82"/>
    </location>
</feature>